<evidence type="ECO:0000313" key="1">
    <source>
        <dbReference type="EMBL" id="MCX5615695.1"/>
    </source>
</evidence>
<proteinExistence type="predicted"/>
<comment type="caution">
    <text evidence="1">The sequence shown here is derived from an EMBL/GenBank/DDBJ whole genome shotgun (WGS) entry which is preliminary data.</text>
</comment>
<dbReference type="Proteomes" id="UP001165633">
    <property type="component" value="Unassembled WGS sequence"/>
</dbReference>
<organism evidence="1 2">
    <name type="scientific">Bombella dulcis</name>
    <dbReference type="NCBI Taxonomy" id="2967339"/>
    <lineage>
        <taxon>Bacteria</taxon>
        <taxon>Pseudomonadati</taxon>
        <taxon>Pseudomonadota</taxon>
        <taxon>Alphaproteobacteria</taxon>
        <taxon>Acetobacterales</taxon>
        <taxon>Acetobacteraceae</taxon>
        <taxon>Bombella</taxon>
    </lineage>
</organism>
<evidence type="ECO:0000313" key="2">
    <source>
        <dbReference type="Proteomes" id="UP001165633"/>
    </source>
</evidence>
<keyword evidence="2" id="KW-1185">Reference proteome</keyword>
<sequence>MSKTQPIHTWSIQKEDRERSLHNAMKNKDFIYKIDFIYSMRWQTKEFLPAG</sequence>
<protein>
    <submittedName>
        <fullName evidence="1">Uncharacterized protein</fullName>
    </submittedName>
</protein>
<reference evidence="1" key="1">
    <citation type="submission" date="2022-07" db="EMBL/GenBank/DDBJ databases">
        <title>Bombella genomes.</title>
        <authorList>
            <person name="Harer L."/>
            <person name="Styblova S."/>
            <person name="Ehrmann M."/>
        </authorList>
    </citation>
    <scope>NUCLEOTIDE SEQUENCE</scope>
    <source>
        <strain evidence="1">TMW 2.2559</strain>
    </source>
</reference>
<accession>A0ABT3W9D0</accession>
<dbReference type="EMBL" id="JANIDV010000001">
    <property type="protein sequence ID" value="MCX5615695.1"/>
    <property type="molecule type" value="Genomic_DNA"/>
</dbReference>
<dbReference type="RefSeq" id="WP_266126688.1">
    <property type="nucleotide sequence ID" value="NZ_JANIDV010000001.1"/>
</dbReference>
<name>A0ABT3W9D0_9PROT</name>
<gene>
    <name evidence="1" type="ORF">NQF87_01695</name>
</gene>